<evidence type="ECO:0000313" key="11">
    <source>
        <dbReference type="EMBL" id="AKV00521.1"/>
    </source>
</evidence>
<dbReference type="CDD" id="cd00075">
    <property type="entry name" value="HATPase"/>
    <property type="match status" value="1"/>
</dbReference>
<feature type="domain" description="Histidine kinase" evidence="9">
    <location>
        <begin position="96"/>
        <end position="302"/>
    </location>
</feature>
<keyword evidence="12" id="KW-1185">Reference proteome</keyword>
<gene>
    <name evidence="11" type="ORF">AKJ09_07184</name>
</gene>
<dbReference type="Gene3D" id="3.30.450.20">
    <property type="entry name" value="PAS domain"/>
    <property type="match status" value="1"/>
</dbReference>
<dbReference type="SMART" id="SM00387">
    <property type="entry name" value="HATPase_c"/>
    <property type="match status" value="1"/>
</dbReference>
<dbReference type="GO" id="GO:0000155">
    <property type="term" value="F:phosphorelay sensor kinase activity"/>
    <property type="evidence" value="ECO:0007669"/>
    <property type="project" value="InterPro"/>
</dbReference>
<evidence type="ECO:0000256" key="2">
    <source>
        <dbReference type="ARBA" id="ARBA00012438"/>
    </source>
</evidence>
<proteinExistence type="predicted"/>
<dbReference type="STRING" id="1391654.AKJ09_07184"/>
<dbReference type="AlphaFoldDB" id="A0A0K1Q3V8"/>
<evidence type="ECO:0000259" key="9">
    <source>
        <dbReference type="PROSITE" id="PS50109"/>
    </source>
</evidence>
<name>A0A0K1Q3V8_9BACT</name>
<dbReference type="InterPro" id="IPR005467">
    <property type="entry name" value="His_kinase_dom"/>
</dbReference>
<evidence type="ECO:0000256" key="4">
    <source>
        <dbReference type="ARBA" id="ARBA00022679"/>
    </source>
</evidence>
<evidence type="ECO:0000313" key="12">
    <source>
        <dbReference type="Proteomes" id="UP000064967"/>
    </source>
</evidence>
<accession>A0A0K1Q3V8</accession>
<dbReference type="InterPro" id="IPR003661">
    <property type="entry name" value="HisK_dim/P_dom"/>
</dbReference>
<dbReference type="PRINTS" id="PR00344">
    <property type="entry name" value="BCTRLSENSOR"/>
</dbReference>
<dbReference type="InterPro" id="IPR003594">
    <property type="entry name" value="HATPase_dom"/>
</dbReference>
<dbReference type="GO" id="GO:0005524">
    <property type="term" value="F:ATP binding"/>
    <property type="evidence" value="ECO:0007669"/>
    <property type="project" value="UniProtKB-KW"/>
</dbReference>
<dbReference type="InterPro" id="IPR036097">
    <property type="entry name" value="HisK_dim/P_sf"/>
</dbReference>
<evidence type="ECO:0000256" key="1">
    <source>
        <dbReference type="ARBA" id="ARBA00000085"/>
    </source>
</evidence>
<keyword evidence="8" id="KW-0902">Two-component regulatory system</keyword>
<dbReference type="EMBL" id="CP012333">
    <property type="protein sequence ID" value="AKV00521.1"/>
    <property type="molecule type" value="Genomic_DNA"/>
</dbReference>
<keyword evidence="6 11" id="KW-0418">Kinase</keyword>
<dbReference type="InterPro" id="IPR000014">
    <property type="entry name" value="PAS"/>
</dbReference>
<keyword evidence="4" id="KW-0808">Transferase</keyword>
<dbReference type="InterPro" id="IPR004358">
    <property type="entry name" value="Sig_transdc_His_kin-like_C"/>
</dbReference>
<dbReference type="InterPro" id="IPR035965">
    <property type="entry name" value="PAS-like_dom_sf"/>
</dbReference>
<protein>
    <recommendedName>
        <fullName evidence="2">histidine kinase</fullName>
        <ecNumber evidence="2">2.7.13.3</ecNumber>
    </recommendedName>
</protein>
<dbReference type="PROSITE" id="PS50109">
    <property type="entry name" value="HIS_KIN"/>
    <property type="match status" value="1"/>
</dbReference>
<dbReference type="Pfam" id="PF00512">
    <property type="entry name" value="HisKA"/>
    <property type="match status" value="1"/>
</dbReference>
<keyword evidence="5" id="KW-0547">Nucleotide-binding</keyword>
<dbReference type="Gene3D" id="1.10.287.130">
    <property type="match status" value="1"/>
</dbReference>
<dbReference type="SUPFAM" id="SSF55874">
    <property type="entry name" value="ATPase domain of HSP90 chaperone/DNA topoisomerase II/histidine kinase"/>
    <property type="match status" value="1"/>
</dbReference>
<evidence type="ECO:0000256" key="6">
    <source>
        <dbReference type="ARBA" id="ARBA00022777"/>
    </source>
</evidence>
<reference evidence="11 12" key="1">
    <citation type="submission" date="2015-08" db="EMBL/GenBank/DDBJ databases">
        <authorList>
            <person name="Babu N.S."/>
            <person name="Beckwith C.J."/>
            <person name="Beseler K.G."/>
            <person name="Brison A."/>
            <person name="Carone J.V."/>
            <person name="Caskin T.P."/>
            <person name="Diamond M."/>
            <person name="Durham M.E."/>
            <person name="Foxe J.M."/>
            <person name="Go M."/>
            <person name="Henderson B.A."/>
            <person name="Jones I.B."/>
            <person name="McGettigan J.A."/>
            <person name="Micheletti S.J."/>
            <person name="Nasrallah M.E."/>
            <person name="Ortiz D."/>
            <person name="Piller C.R."/>
            <person name="Privatt S.R."/>
            <person name="Schneider S.L."/>
            <person name="Sharp S."/>
            <person name="Smith T.C."/>
            <person name="Stanton J.D."/>
            <person name="Ullery H.E."/>
            <person name="Wilson R.J."/>
            <person name="Serrano M.G."/>
            <person name="Buck G."/>
            <person name="Lee V."/>
            <person name="Wang Y."/>
            <person name="Carvalho R."/>
            <person name="Voegtly L."/>
            <person name="Shi R."/>
            <person name="Duckworth R."/>
            <person name="Johnson A."/>
            <person name="Loviza R."/>
            <person name="Walstead R."/>
            <person name="Shah Z."/>
            <person name="Kiflezghi M."/>
            <person name="Wade K."/>
            <person name="Ball S.L."/>
            <person name="Bradley K.W."/>
            <person name="Asai D.J."/>
            <person name="Bowman C.A."/>
            <person name="Russell D.A."/>
            <person name="Pope W.H."/>
            <person name="Jacobs-Sera D."/>
            <person name="Hendrix R.W."/>
            <person name="Hatfull G.F."/>
        </authorList>
    </citation>
    <scope>NUCLEOTIDE SEQUENCE [LARGE SCALE GENOMIC DNA]</scope>
    <source>
        <strain evidence="11 12">DSM 27648</strain>
    </source>
</reference>
<dbReference type="InterPro" id="IPR036890">
    <property type="entry name" value="HATPase_C_sf"/>
</dbReference>
<dbReference type="Proteomes" id="UP000064967">
    <property type="component" value="Chromosome"/>
</dbReference>
<evidence type="ECO:0000256" key="3">
    <source>
        <dbReference type="ARBA" id="ARBA00022553"/>
    </source>
</evidence>
<keyword evidence="7" id="KW-0067">ATP-binding</keyword>
<dbReference type="CDD" id="cd00130">
    <property type="entry name" value="PAS"/>
    <property type="match status" value="1"/>
</dbReference>
<evidence type="ECO:0000256" key="8">
    <source>
        <dbReference type="ARBA" id="ARBA00023012"/>
    </source>
</evidence>
<evidence type="ECO:0000259" key="10">
    <source>
        <dbReference type="PROSITE" id="PS50112"/>
    </source>
</evidence>
<dbReference type="PANTHER" id="PTHR43065">
    <property type="entry name" value="SENSOR HISTIDINE KINASE"/>
    <property type="match status" value="1"/>
</dbReference>
<dbReference type="EC" id="2.7.13.3" evidence="2"/>
<dbReference type="Gene3D" id="3.30.565.10">
    <property type="entry name" value="Histidine kinase-like ATPase, C-terminal domain"/>
    <property type="match status" value="1"/>
</dbReference>
<evidence type="ECO:0000256" key="7">
    <source>
        <dbReference type="ARBA" id="ARBA00022840"/>
    </source>
</evidence>
<dbReference type="Pfam" id="PF02518">
    <property type="entry name" value="HATPase_c"/>
    <property type="match status" value="1"/>
</dbReference>
<dbReference type="SUPFAM" id="SSF47384">
    <property type="entry name" value="Homodimeric domain of signal transducing histidine kinase"/>
    <property type="match status" value="1"/>
</dbReference>
<evidence type="ECO:0000256" key="5">
    <source>
        <dbReference type="ARBA" id="ARBA00022741"/>
    </source>
</evidence>
<dbReference type="SUPFAM" id="SSF55785">
    <property type="entry name" value="PYP-like sensor domain (PAS domain)"/>
    <property type="match status" value="1"/>
</dbReference>
<keyword evidence="3" id="KW-0597">Phosphoprotein</keyword>
<dbReference type="CDD" id="cd00082">
    <property type="entry name" value="HisKA"/>
    <property type="match status" value="1"/>
</dbReference>
<feature type="domain" description="PAS" evidence="10">
    <location>
        <begin position="1"/>
        <end position="33"/>
    </location>
</feature>
<dbReference type="SMART" id="SM00388">
    <property type="entry name" value="HisKA"/>
    <property type="match status" value="1"/>
</dbReference>
<sequence length="307" mass="33100">MAVVGIDHAGRIRSFDDTAERMSGMRREAVLGQPFADAMFRMRAAEDVAWTFVPHESGAGGIAVFAFGEDVSARREEARKTREAERIATVAALGTSLAHEIRNPLNGALLHVNVLERLLERQGADDECVEALEVVEQEIRRLSRLVSEFLEFAQPSPPVAHATSAADVVARLRSLVTPRFDKAGVVLQTHVADVAFETDVPKLKRAIEQLLVNALEASSMGDRVKLGVTCSSEGVRVEVEDQGAGITDPELALFEPFVSTKAKGTGLGLAIARRMVTDLGGTLDFTSQPGRTVFSITLPTSPLSRNA</sequence>
<dbReference type="KEGG" id="llu:AKJ09_07184"/>
<dbReference type="PANTHER" id="PTHR43065:SF10">
    <property type="entry name" value="PEROXIDE STRESS-ACTIVATED HISTIDINE KINASE MAK3"/>
    <property type="match status" value="1"/>
</dbReference>
<dbReference type="PROSITE" id="PS50112">
    <property type="entry name" value="PAS"/>
    <property type="match status" value="1"/>
</dbReference>
<organism evidence="11 12">
    <name type="scientific">Labilithrix luteola</name>
    <dbReference type="NCBI Taxonomy" id="1391654"/>
    <lineage>
        <taxon>Bacteria</taxon>
        <taxon>Pseudomonadati</taxon>
        <taxon>Myxococcota</taxon>
        <taxon>Polyangia</taxon>
        <taxon>Polyangiales</taxon>
        <taxon>Labilitrichaceae</taxon>
        <taxon>Labilithrix</taxon>
    </lineage>
</organism>
<comment type="catalytic activity">
    <reaction evidence="1">
        <text>ATP + protein L-histidine = ADP + protein N-phospho-L-histidine.</text>
        <dbReference type="EC" id="2.7.13.3"/>
    </reaction>
</comment>